<dbReference type="AlphaFoldDB" id="V5Z8S2"/>
<dbReference type="EMBL" id="CAHS01000015">
    <property type="protein sequence ID" value="CCG87353.1"/>
    <property type="molecule type" value="Genomic_DNA"/>
</dbReference>
<evidence type="ECO:0000313" key="2">
    <source>
        <dbReference type="Proteomes" id="UP000018217"/>
    </source>
</evidence>
<comment type="caution">
    <text evidence="1">The sequence shown here is derived from an EMBL/GenBank/DDBJ whole genome shotgun (WGS) entry which is preliminary data.</text>
</comment>
<protein>
    <submittedName>
        <fullName evidence="1">Uncharacterized protein</fullName>
    </submittedName>
</protein>
<sequence length="54" mass="6470">MTNFNISLAHRKIKVSLWIKGNDLCFFKKIICHIKFTANNIIYLFFIDAHNWRA</sequence>
<proteinExistence type="predicted"/>
<evidence type="ECO:0000313" key="1">
    <source>
        <dbReference type="EMBL" id="CCG87353.1"/>
    </source>
</evidence>
<dbReference type="Proteomes" id="UP000018217">
    <property type="component" value="Unassembled WGS sequence"/>
</dbReference>
<reference evidence="1 2" key="1">
    <citation type="journal article" date="2013" name="Syst. Appl. Microbiol.">
        <title>Phylogenetic position and virulence apparatus of the pear flower necrosis pathogen Erwinia piriflorinigrans CFBP 5888T as assessed by comparative genomics.</title>
        <authorList>
            <person name="Smits T.H."/>
            <person name="Rezzonico F."/>
            <person name="Lopez M.M."/>
            <person name="Blom J."/>
            <person name="Goesmann A."/>
            <person name="Frey J.E."/>
            <person name="Duffy B."/>
        </authorList>
    </citation>
    <scope>NUCLEOTIDE SEQUENCE [LARGE SCALE GENOMIC DNA]</scope>
    <source>
        <strain evidence="2">CFBP5888</strain>
    </source>
</reference>
<organism evidence="1 2">
    <name type="scientific">Erwinia piriflorinigrans CFBP 5888</name>
    <dbReference type="NCBI Taxonomy" id="1161919"/>
    <lineage>
        <taxon>Bacteria</taxon>
        <taxon>Pseudomonadati</taxon>
        <taxon>Pseudomonadota</taxon>
        <taxon>Gammaproteobacteria</taxon>
        <taxon>Enterobacterales</taxon>
        <taxon>Erwiniaceae</taxon>
        <taxon>Erwinia</taxon>
    </lineage>
</organism>
<accession>V5Z8S2</accession>
<name>V5Z8S2_9GAMM</name>
<gene>
    <name evidence="1" type="ORF">EPIR_1988</name>
</gene>
<keyword evidence="2" id="KW-1185">Reference proteome</keyword>